<name>S2DNE6_INDAL</name>
<gene>
    <name evidence="1" type="ORF">A33Q_0063</name>
</gene>
<dbReference type="Proteomes" id="UP000006073">
    <property type="component" value="Unassembled WGS sequence"/>
</dbReference>
<dbReference type="OrthoDB" id="655382at2"/>
<evidence type="ECO:0000313" key="1">
    <source>
        <dbReference type="EMBL" id="EPA00590.1"/>
    </source>
</evidence>
<evidence type="ECO:0000313" key="2">
    <source>
        <dbReference type="Proteomes" id="UP000006073"/>
    </source>
</evidence>
<accession>S2DNE6</accession>
<comment type="caution">
    <text evidence="1">The sequence shown here is derived from an EMBL/GenBank/DDBJ whole genome shotgun (WGS) entry which is preliminary data.</text>
</comment>
<dbReference type="eggNOG" id="ENOG5032ZKA">
    <property type="taxonomic scope" value="Bacteria"/>
</dbReference>
<reference evidence="1 2" key="1">
    <citation type="journal article" date="2013" name="Genome Announc.">
        <title>Draft Genome Sequence of Indibacter alkaliphilus Strain LW1T, Isolated from Lonar Lake, a Haloalkaline Lake in the Buldana District of Maharashtra, India.</title>
        <authorList>
            <person name="Singh A."/>
            <person name="Kumar Jangir P."/>
            <person name="Sharma R."/>
            <person name="Singh A."/>
            <person name="Kumar Pinnaka A."/>
            <person name="Shivaji S."/>
        </authorList>
    </citation>
    <scope>NUCLEOTIDE SEQUENCE [LARGE SCALE GENOMIC DNA]</scope>
    <source>
        <strain evidence="2">CCUG 57479 / KCTC 22604 / LW1</strain>
    </source>
</reference>
<dbReference type="EMBL" id="ALWO02000002">
    <property type="protein sequence ID" value="EPA00590.1"/>
    <property type="molecule type" value="Genomic_DNA"/>
</dbReference>
<proteinExistence type="predicted"/>
<organism evidence="1 2">
    <name type="scientific">Indibacter alkaliphilus (strain CCUG 57479 / KCTC 22604 / LW1)</name>
    <dbReference type="NCBI Taxonomy" id="1189612"/>
    <lineage>
        <taxon>Bacteria</taxon>
        <taxon>Pseudomonadati</taxon>
        <taxon>Bacteroidota</taxon>
        <taxon>Cytophagia</taxon>
        <taxon>Cytophagales</taxon>
        <taxon>Cyclobacteriaceae</taxon>
    </lineage>
</organism>
<protein>
    <submittedName>
        <fullName evidence="1">Uncharacterized protein</fullName>
    </submittedName>
</protein>
<keyword evidence="2" id="KW-1185">Reference proteome</keyword>
<dbReference type="AlphaFoldDB" id="S2DNE6"/>
<dbReference type="STRING" id="1189612.A33Q_0063"/>
<sequence length="234" mass="27699">MKTIFFSLIFLILTISFGYAQGDFSYQATYRENILLDQEVVSGGYYVDPAKNIEGHPYFDLRNFEKGNIQINGMLYTEVPLLYDIWQDEVLTFQPIHSKKILIRADKVEQFILEHTPKRIFIRLDENPGYTFHRNGYYELLAGEELQLLTKHYKQTKANRDNLSYTDVFYEKSDFFLKKGNEIQLIRKRKQARDFLGLDNKALRDIFKGKNLRFKADKKAYLSVLVEYINQKSQ</sequence>
<dbReference type="RefSeq" id="WP_009035237.1">
    <property type="nucleotide sequence ID" value="NZ_ALWO02000002.1"/>
</dbReference>